<feature type="compositionally biased region" description="Polar residues" evidence="1">
    <location>
        <begin position="47"/>
        <end position="58"/>
    </location>
</feature>
<sequence length="362" mass="40020">MSLCPSSSHQLVAAAIAFRRARRKFPKNFGLDSALERAKGNPRESPAETTTTREGPINQARSSASLVRRAYSSRSDHICPASVRCRDHDRSCSEEGSIGCSCCRTRNVAEDISELRNDCSGGDTVDVAPGRECDQSVIASSADRKNEFAKPAERDRCETSYGISGGKAQHKSWREQMRGEDGRLYARQCSSKNYPGIISVACEENDELVRDESDNDDDNEEENVGNDDGDDNEEDDDDVAVINHKDSMCILAEKYKTSRKSRAKRCAKDNCKDKSQNKSQTSEAIDQPRESPRGNANAVPHEESASVKHVCRVRHCEGCDTARACRDRGCRQAPPEGEYDQFKCPLNGTRCCSSRAPCGRTF</sequence>
<organism evidence="2 3">
    <name type="scientific">Ooceraea biroi</name>
    <name type="common">Clonal raider ant</name>
    <name type="synonym">Cerapachys biroi</name>
    <dbReference type="NCBI Taxonomy" id="2015173"/>
    <lineage>
        <taxon>Eukaryota</taxon>
        <taxon>Metazoa</taxon>
        <taxon>Ecdysozoa</taxon>
        <taxon>Arthropoda</taxon>
        <taxon>Hexapoda</taxon>
        <taxon>Insecta</taxon>
        <taxon>Pterygota</taxon>
        <taxon>Neoptera</taxon>
        <taxon>Endopterygota</taxon>
        <taxon>Hymenoptera</taxon>
        <taxon>Apocrita</taxon>
        <taxon>Aculeata</taxon>
        <taxon>Formicoidea</taxon>
        <taxon>Formicidae</taxon>
        <taxon>Dorylinae</taxon>
        <taxon>Ooceraea</taxon>
    </lineage>
</organism>
<accession>A0A3L8E2H1</accession>
<reference evidence="2 3" key="1">
    <citation type="journal article" date="2018" name="Genome Res.">
        <title>The genomic architecture and molecular evolution of ant odorant receptors.</title>
        <authorList>
            <person name="McKenzie S.K."/>
            <person name="Kronauer D.J.C."/>
        </authorList>
    </citation>
    <scope>NUCLEOTIDE SEQUENCE [LARGE SCALE GENOMIC DNA]</scope>
    <source>
        <strain evidence="2">Clonal line C1</strain>
    </source>
</reference>
<gene>
    <name evidence="2" type="ORF">DMN91_000633</name>
</gene>
<dbReference type="AlphaFoldDB" id="A0A3L8E2H1"/>
<feature type="region of interest" description="Disordered" evidence="1">
    <location>
        <begin position="32"/>
        <end position="58"/>
    </location>
</feature>
<evidence type="ECO:0000313" key="3">
    <source>
        <dbReference type="Proteomes" id="UP000279307"/>
    </source>
</evidence>
<comment type="caution">
    <text evidence="2">The sequence shown here is derived from an EMBL/GenBank/DDBJ whole genome shotgun (WGS) entry which is preliminary data.</text>
</comment>
<evidence type="ECO:0000313" key="2">
    <source>
        <dbReference type="EMBL" id="RLU26836.1"/>
    </source>
</evidence>
<protein>
    <submittedName>
        <fullName evidence="2">Uncharacterized protein</fullName>
    </submittedName>
</protein>
<feature type="region of interest" description="Disordered" evidence="1">
    <location>
        <begin position="208"/>
        <end position="242"/>
    </location>
</feature>
<feature type="compositionally biased region" description="Basic and acidic residues" evidence="1">
    <location>
        <begin position="267"/>
        <end position="276"/>
    </location>
</feature>
<evidence type="ECO:0000256" key="1">
    <source>
        <dbReference type="SAM" id="MobiDB-lite"/>
    </source>
</evidence>
<dbReference type="OrthoDB" id="7701610at2759"/>
<name>A0A3L8E2H1_OOCBI</name>
<dbReference type="Proteomes" id="UP000279307">
    <property type="component" value="Chromosome 1"/>
</dbReference>
<proteinExistence type="predicted"/>
<feature type="compositionally biased region" description="Acidic residues" evidence="1">
    <location>
        <begin position="213"/>
        <end position="239"/>
    </location>
</feature>
<dbReference type="EMBL" id="QOIP01000001">
    <property type="protein sequence ID" value="RLU26836.1"/>
    <property type="molecule type" value="Genomic_DNA"/>
</dbReference>
<feature type="region of interest" description="Disordered" evidence="1">
    <location>
        <begin position="267"/>
        <end position="304"/>
    </location>
</feature>
<feature type="compositionally biased region" description="Basic and acidic residues" evidence="1">
    <location>
        <begin position="34"/>
        <end position="46"/>
    </location>
</feature>